<evidence type="ECO:0000313" key="2">
    <source>
        <dbReference type="EMBL" id="KAF9492734.1"/>
    </source>
</evidence>
<reference evidence="2" key="1">
    <citation type="submission" date="2020-11" db="EMBL/GenBank/DDBJ databases">
        <authorList>
            <consortium name="DOE Joint Genome Institute"/>
            <person name="Ahrendt S."/>
            <person name="Riley R."/>
            <person name="Andreopoulos W."/>
            <person name="Labutti K."/>
            <person name="Pangilinan J."/>
            <person name="Ruiz-Duenas F.J."/>
            <person name="Barrasa J.M."/>
            <person name="Sanchez-Garcia M."/>
            <person name="Camarero S."/>
            <person name="Miyauchi S."/>
            <person name="Serrano A."/>
            <person name="Linde D."/>
            <person name="Babiker R."/>
            <person name="Drula E."/>
            <person name="Ayuso-Fernandez I."/>
            <person name="Pacheco R."/>
            <person name="Padilla G."/>
            <person name="Ferreira P."/>
            <person name="Barriuso J."/>
            <person name="Kellner H."/>
            <person name="Castanera R."/>
            <person name="Alfaro M."/>
            <person name="Ramirez L."/>
            <person name="Pisabarro A.G."/>
            <person name="Kuo A."/>
            <person name="Tritt A."/>
            <person name="Lipzen A."/>
            <person name="He G."/>
            <person name="Yan M."/>
            <person name="Ng V."/>
            <person name="Cullen D."/>
            <person name="Martin F."/>
            <person name="Rosso M.-N."/>
            <person name="Henrissat B."/>
            <person name="Hibbett D."/>
            <person name="Martinez A.T."/>
            <person name="Grigoriev I.V."/>
        </authorList>
    </citation>
    <scope>NUCLEOTIDE SEQUENCE</scope>
    <source>
        <strain evidence="2">ATCC 90797</strain>
    </source>
</reference>
<sequence>MPIVQGPVTCSLKLRSAVPHPPPPPLPPARLPQRRPQRGWTSISPLLRRRIQWSMQRMGQALGGRERWTLWVSFPAITTVKTLANRSTYS</sequence>
<name>A0A9P5ZUS7_PLEER</name>
<evidence type="ECO:0000313" key="3">
    <source>
        <dbReference type="Proteomes" id="UP000807025"/>
    </source>
</evidence>
<organism evidence="2 3">
    <name type="scientific">Pleurotus eryngii</name>
    <name type="common">Boletus of the steppes</name>
    <dbReference type="NCBI Taxonomy" id="5323"/>
    <lineage>
        <taxon>Eukaryota</taxon>
        <taxon>Fungi</taxon>
        <taxon>Dikarya</taxon>
        <taxon>Basidiomycota</taxon>
        <taxon>Agaricomycotina</taxon>
        <taxon>Agaricomycetes</taxon>
        <taxon>Agaricomycetidae</taxon>
        <taxon>Agaricales</taxon>
        <taxon>Pleurotineae</taxon>
        <taxon>Pleurotaceae</taxon>
        <taxon>Pleurotus</taxon>
    </lineage>
</organism>
<evidence type="ECO:0000256" key="1">
    <source>
        <dbReference type="SAM" id="MobiDB-lite"/>
    </source>
</evidence>
<proteinExistence type="predicted"/>
<protein>
    <submittedName>
        <fullName evidence="2">Uncharacterized protein</fullName>
    </submittedName>
</protein>
<feature type="compositionally biased region" description="Pro residues" evidence="1">
    <location>
        <begin position="19"/>
        <end position="30"/>
    </location>
</feature>
<comment type="caution">
    <text evidence="2">The sequence shown here is derived from an EMBL/GenBank/DDBJ whole genome shotgun (WGS) entry which is preliminary data.</text>
</comment>
<feature type="region of interest" description="Disordered" evidence="1">
    <location>
        <begin position="14"/>
        <end position="39"/>
    </location>
</feature>
<accession>A0A9P5ZUS7</accession>
<dbReference type="EMBL" id="MU154596">
    <property type="protein sequence ID" value="KAF9492734.1"/>
    <property type="molecule type" value="Genomic_DNA"/>
</dbReference>
<gene>
    <name evidence="2" type="ORF">BDN71DRAFT_1451030</name>
</gene>
<dbReference type="Proteomes" id="UP000807025">
    <property type="component" value="Unassembled WGS sequence"/>
</dbReference>
<keyword evidence="3" id="KW-1185">Reference proteome</keyword>
<dbReference type="AlphaFoldDB" id="A0A9P5ZUS7"/>